<keyword evidence="3 6" id="KW-0547">Nucleotide-binding</keyword>
<sequence length="841" mass="94992">MLTKFWPKHPDPSSVVYQWEHRNARNGLMQKRVQEDGTKDNGRLPRIPQKPLPAMVTPKVMCTKQDETVEMTAFSKNPPNHVAGDGQRDSGFEETTTPASSSPKSVNTGISEPAVGDPDKAIISSPDQGNMKITDGQEQDNQTVHQSFDRDVASKIKCAAGERSRLAIRWHSKKDGPKLLLPAISGYHTVIRGPRVLLVDSSRKNQLPHSRNELGVETETISRPGEKAVINRCRLPDIHTYVAVNKRLLNYRLSQRPFQLIDCVGPQQPNIADRPVQFLPNKKPPTDRSTKNEVMGGAGTFALTKETLPEQFDVVDEQSLHKPTFLKTVPEQVGKETAGETLKHSEEQTKTPCLDVRVDKQAENADDTKKFGVQGEKEDLNFQRNQQNRSPLKDMPVTQRLPPIPKQFVLPAIGVKTEQVLKGKDTMSRNGYSVTNSVTQTEADKKQADRKPSNENNWPTPSHQAQISMPETLWNLSKFQLCSIPDPEILQKRYHIGRILGDGNFAVVRLARRRETGQLYAMKIIDKAKLKGKENMLQNEISIMHQCNHPNIVRLIEEFETPNEVWLAMEFVKDGDLFDGITKSVKFSEPVAAVIVADLANALFYLHCRSIVHRDLKPENVLLWRQADGKIRVKLADFGLALEIRRNLYTICGTPTYIAPEILCERGYGLEVDMWALGIITYIMLCGFAPFRTPDRRQSKLFESIKRGVFVYLSPYWDDVSQAAKDLVSQLLVVQPRKRLTALETIIHPWVFAEGCARKLEDSQATIQMNQQRQELRLNLEKRIHVVTSNSQTLNNPFTPATQPTGLLNNSLPTLFHTVTKPEAVDAKPNLHFPDIYRRIS</sequence>
<evidence type="ECO:0000256" key="3">
    <source>
        <dbReference type="ARBA" id="ARBA00022741"/>
    </source>
</evidence>
<evidence type="ECO:0000313" key="9">
    <source>
        <dbReference type="EMBL" id="KAF8564115.1"/>
    </source>
</evidence>
<protein>
    <recommendedName>
        <fullName evidence="8">Protein kinase domain-containing protein</fullName>
    </recommendedName>
</protein>
<feature type="binding site" evidence="6">
    <location>
        <position position="523"/>
    </location>
    <ligand>
        <name>ATP</name>
        <dbReference type="ChEBI" id="CHEBI:30616"/>
    </ligand>
</feature>
<dbReference type="GO" id="GO:0005524">
    <property type="term" value="F:ATP binding"/>
    <property type="evidence" value="ECO:0007669"/>
    <property type="project" value="UniProtKB-UniRule"/>
</dbReference>
<evidence type="ECO:0000313" key="10">
    <source>
        <dbReference type="Proteomes" id="UP000699462"/>
    </source>
</evidence>
<keyword evidence="5 6" id="KW-0067">ATP-binding</keyword>
<dbReference type="EMBL" id="JTDF01009654">
    <property type="protein sequence ID" value="KAF8564115.1"/>
    <property type="molecule type" value="Genomic_DNA"/>
</dbReference>
<feature type="compositionally biased region" description="Basic and acidic residues" evidence="7">
    <location>
        <begin position="442"/>
        <end position="453"/>
    </location>
</feature>
<dbReference type="FunFam" id="1.10.510.10:FF:000571">
    <property type="entry name" value="Maternal embryonic leucine zipper kinase"/>
    <property type="match status" value="1"/>
</dbReference>
<dbReference type="OrthoDB" id="1738954at2759"/>
<evidence type="ECO:0000256" key="7">
    <source>
        <dbReference type="SAM" id="MobiDB-lite"/>
    </source>
</evidence>
<accession>A0A8T0D8E8</accession>
<name>A0A8T0D8E8_9TREM</name>
<evidence type="ECO:0000256" key="4">
    <source>
        <dbReference type="ARBA" id="ARBA00022777"/>
    </source>
</evidence>
<keyword evidence="1" id="KW-0723">Serine/threonine-protein kinase</keyword>
<dbReference type="PROSITE" id="PS00108">
    <property type="entry name" value="PROTEIN_KINASE_ST"/>
    <property type="match status" value="1"/>
</dbReference>
<evidence type="ECO:0000256" key="6">
    <source>
        <dbReference type="PROSITE-ProRule" id="PRU10141"/>
    </source>
</evidence>
<dbReference type="Pfam" id="PF00069">
    <property type="entry name" value="Pkinase"/>
    <property type="match status" value="1"/>
</dbReference>
<evidence type="ECO:0000259" key="8">
    <source>
        <dbReference type="PROSITE" id="PS50011"/>
    </source>
</evidence>
<dbReference type="InterPro" id="IPR017441">
    <property type="entry name" value="Protein_kinase_ATP_BS"/>
</dbReference>
<feature type="region of interest" description="Disordered" evidence="7">
    <location>
        <begin position="272"/>
        <end position="294"/>
    </location>
</feature>
<dbReference type="AlphaFoldDB" id="A0A8T0D8E8"/>
<dbReference type="FunFam" id="3.30.200.20:FF:000042">
    <property type="entry name" value="Aurora kinase A"/>
    <property type="match status" value="1"/>
</dbReference>
<dbReference type="InterPro" id="IPR008271">
    <property type="entry name" value="Ser/Thr_kinase_AS"/>
</dbReference>
<gene>
    <name evidence="9" type="ORF">P879_08179</name>
</gene>
<keyword evidence="2" id="KW-0808">Transferase</keyword>
<feature type="region of interest" description="Disordered" evidence="7">
    <location>
        <begin position="74"/>
        <end position="118"/>
    </location>
</feature>
<dbReference type="Proteomes" id="UP000699462">
    <property type="component" value="Unassembled WGS sequence"/>
</dbReference>
<keyword evidence="10" id="KW-1185">Reference proteome</keyword>
<dbReference type="Gene3D" id="1.10.510.10">
    <property type="entry name" value="Transferase(Phosphotransferase) domain 1"/>
    <property type="match status" value="1"/>
</dbReference>
<feature type="compositionally biased region" description="Basic and acidic residues" evidence="7">
    <location>
        <begin position="32"/>
        <end position="43"/>
    </location>
</feature>
<feature type="region of interest" description="Disordered" evidence="7">
    <location>
        <begin position="30"/>
        <end position="57"/>
    </location>
</feature>
<organism evidence="9 10">
    <name type="scientific">Paragonimus westermani</name>
    <dbReference type="NCBI Taxonomy" id="34504"/>
    <lineage>
        <taxon>Eukaryota</taxon>
        <taxon>Metazoa</taxon>
        <taxon>Spiralia</taxon>
        <taxon>Lophotrochozoa</taxon>
        <taxon>Platyhelminthes</taxon>
        <taxon>Trematoda</taxon>
        <taxon>Digenea</taxon>
        <taxon>Plagiorchiida</taxon>
        <taxon>Troglotremata</taxon>
        <taxon>Troglotrematidae</taxon>
        <taxon>Paragonimus</taxon>
    </lineage>
</organism>
<feature type="domain" description="Protein kinase" evidence="8">
    <location>
        <begin position="494"/>
        <end position="751"/>
    </location>
</feature>
<dbReference type="PROSITE" id="PS00107">
    <property type="entry name" value="PROTEIN_KINASE_ATP"/>
    <property type="match status" value="1"/>
</dbReference>
<dbReference type="InterPro" id="IPR000719">
    <property type="entry name" value="Prot_kinase_dom"/>
</dbReference>
<feature type="region of interest" description="Disordered" evidence="7">
    <location>
        <begin position="426"/>
        <end position="464"/>
    </location>
</feature>
<proteinExistence type="predicted"/>
<evidence type="ECO:0000256" key="2">
    <source>
        <dbReference type="ARBA" id="ARBA00022679"/>
    </source>
</evidence>
<feature type="compositionally biased region" description="Polar residues" evidence="7">
    <location>
        <begin position="454"/>
        <end position="464"/>
    </location>
</feature>
<dbReference type="SUPFAM" id="SSF56112">
    <property type="entry name" value="Protein kinase-like (PK-like)"/>
    <property type="match status" value="1"/>
</dbReference>
<reference evidence="9 10" key="1">
    <citation type="submission" date="2019-07" db="EMBL/GenBank/DDBJ databases">
        <title>Annotation for the trematode Paragonimus westermani.</title>
        <authorList>
            <person name="Choi Y.-J."/>
        </authorList>
    </citation>
    <scope>NUCLEOTIDE SEQUENCE [LARGE SCALE GENOMIC DNA]</scope>
    <source>
        <strain evidence="9">180907_Pwestermani</strain>
    </source>
</reference>
<dbReference type="PROSITE" id="PS50011">
    <property type="entry name" value="PROTEIN_KINASE_DOM"/>
    <property type="match status" value="1"/>
</dbReference>
<feature type="compositionally biased region" description="Polar residues" evidence="7">
    <location>
        <begin position="428"/>
        <end position="441"/>
    </location>
</feature>
<evidence type="ECO:0000256" key="5">
    <source>
        <dbReference type="ARBA" id="ARBA00022840"/>
    </source>
</evidence>
<keyword evidence="4" id="KW-0418">Kinase</keyword>
<dbReference type="GO" id="GO:0004674">
    <property type="term" value="F:protein serine/threonine kinase activity"/>
    <property type="evidence" value="ECO:0007669"/>
    <property type="project" value="UniProtKB-KW"/>
</dbReference>
<feature type="compositionally biased region" description="Polar residues" evidence="7">
    <location>
        <begin position="93"/>
        <end position="110"/>
    </location>
</feature>
<comment type="caution">
    <text evidence="9">The sequence shown here is derived from an EMBL/GenBank/DDBJ whole genome shotgun (WGS) entry which is preliminary data.</text>
</comment>
<dbReference type="PANTHER" id="PTHR24347">
    <property type="entry name" value="SERINE/THREONINE-PROTEIN KINASE"/>
    <property type="match status" value="1"/>
</dbReference>
<dbReference type="InterPro" id="IPR011009">
    <property type="entry name" value="Kinase-like_dom_sf"/>
</dbReference>
<dbReference type="SMART" id="SM00220">
    <property type="entry name" value="S_TKc"/>
    <property type="match status" value="1"/>
</dbReference>
<evidence type="ECO:0000256" key="1">
    <source>
        <dbReference type="ARBA" id="ARBA00022527"/>
    </source>
</evidence>